<dbReference type="RefSeq" id="WP_262861084.1">
    <property type="nucleotide sequence ID" value="NZ_JAHOAK010000061.1"/>
</dbReference>
<name>A0AAN5MES1_MORMO</name>
<protein>
    <submittedName>
        <fullName evidence="1">Uncharacterized protein</fullName>
    </submittedName>
</protein>
<reference evidence="1" key="1">
    <citation type="journal article" date="2018" name="Genome Biol.">
        <title>SKESA: strategic k-mer extension for scrupulous assemblies.</title>
        <authorList>
            <person name="Souvorov A."/>
            <person name="Agarwala R."/>
            <person name="Lipman D.J."/>
        </authorList>
    </citation>
    <scope>NUCLEOTIDE SEQUENCE</scope>
    <source>
        <strain evidence="1">Morganella morganii ARLG-3209</strain>
    </source>
</reference>
<proteinExistence type="predicted"/>
<accession>A0AAN5MES1</accession>
<sequence length="52" mass="6109">MKKYFVTYYNALAALFFAQKAIIKHLLKDIFPHEHAKIRNYPDFSATDLFTG</sequence>
<gene>
    <name evidence="1" type="ORF">I8608_001513</name>
</gene>
<dbReference type="AlphaFoldDB" id="A0AAN5MES1"/>
<dbReference type="Proteomes" id="UP000865968">
    <property type="component" value="Unassembled WGS sequence"/>
</dbReference>
<reference evidence="1" key="2">
    <citation type="submission" date="2020-10" db="EMBL/GenBank/DDBJ databases">
        <authorList>
            <consortium name="NCBI Pathogen Detection Project"/>
        </authorList>
    </citation>
    <scope>NUCLEOTIDE SEQUENCE</scope>
    <source>
        <strain evidence="1">Morganella morganii ARLG-3209</strain>
    </source>
</reference>
<comment type="caution">
    <text evidence="1">The sequence shown here is derived from an EMBL/GenBank/DDBJ whole genome shotgun (WGS) entry which is preliminary data.</text>
</comment>
<evidence type="ECO:0000313" key="1">
    <source>
        <dbReference type="EMBL" id="HAT3808686.1"/>
    </source>
</evidence>
<organism evidence="1 2">
    <name type="scientific">Morganella morganii</name>
    <name type="common">Proteus morganii</name>
    <dbReference type="NCBI Taxonomy" id="582"/>
    <lineage>
        <taxon>Bacteria</taxon>
        <taxon>Pseudomonadati</taxon>
        <taxon>Pseudomonadota</taxon>
        <taxon>Gammaproteobacteria</taxon>
        <taxon>Enterobacterales</taxon>
        <taxon>Morganellaceae</taxon>
        <taxon>Morganella</taxon>
    </lineage>
</organism>
<evidence type="ECO:0000313" key="2">
    <source>
        <dbReference type="Proteomes" id="UP000865968"/>
    </source>
</evidence>
<dbReference type="EMBL" id="DACSWI010000003">
    <property type="protein sequence ID" value="HAT3808686.1"/>
    <property type="molecule type" value="Genomic_DNA"/>
</dbReference>